<protein>
    <submittedName>
        <fullName evidence="1">Uncharacterized protein</fullName>
    </submittedName>
</protein>
<dbReference type="PROSITE" id="PS51257">
    <property type="entry name" value="PROKAR_LIPOPROTEIN"/>
    <property type="match status" value="1"/>
</dbReference>
<dbReference type="AlphaFoldDB" id="E6QWY9"/>
<organism evidence="1">
    <name type="scientific">mine drainage metagenome</name>
    <dbReference type="NCBI Taxonomy" id="410659"/>
    <lineage>
        <taxon>unclassified sequences</taxon>
        <taxon>metagenomes</taxon>
        <taxon>ecological metagenomes</taxon>
    </lineage>
</organism>
<accession>E6QWY9</accession>
<name>E6QWY9_9ZZZZ</name>
<reference evidence="1" key="1">
    <citation type="submission" date="2009-10" db="EMBL/GenBank/DDBJ databases">
        <title>Diversity of trophic interactions inside an arsenic-rich microbial ecosystem.</title>
        <authorList>
            <person name="Bertin P.N."/>
            <person name="Heinrich-Salmeron A."/>
            <person name="Pelletier E."/>
            <person name="Goulhen-Chollet F."/>
            <person name="Arsene-Ploetze F."/>
            <person name="Gallien S."/>
            <person name="Calteau A."/>
            <person name="Vallenet D."/>
            <person name="Casiot C."/>
            <person name="Chane-Woon-Ming B."/>
            <person name="Giloteaux L."/>
            <person name="Barakat M."/>
            <person name="Bonnefoy V."/>
            <person name="Bruneel O."/>
            <person name="Chandler M."/>
            <person name="Cleiss J."/>
            <person name="Duran R."/>
            <person name="Elbaz-Poulichet F."/>
            <person name="Fonknechten N."/>
            <person name="Lauga B."/>
            <person name="Mornico D."/>
            <person name="Ortet P."/>
            <person name="Schaeffer C."/>
            <person name="Siguier P."/>
            <person name="Alexander Thil Smith A."/>
            <person name="Van Dorsselaer A."/>
            <person name="Weissenbach J."/>
            <person name="Medigue C."/>
            <person name="Le Paslier D."/>
        </authorList>
    </citation>
    <scope>NUCLEOTIDE SEQUENCE</scope>
</reference>
<dbReference type="EMBL" id="CABR01000166">
    <property type="protein sequence ID" value="CBI11763.1"/>
    <property type="molecule type" value="Genomic_DNA"/>
</dbReference>
<gene>
    <name evidence="1" type="ORF">CARN7_2610</name>
</gene>
<proteinExistence type="predicted"/>
<sequence>MRNISPRKKPCVWCQAYVIRSPAPLLPVAAACVTLWAAKGNQVIFSNSTLFMVEQVCPACTAATPYNLSNNPNEVAFFVQSAKKFSDKRFDLQYSFY</sequence>
<evidence type="ECO:0000313" key="1">
    <source>
        <dbReference type="EMBL" id="CBI11763.1"/>
    </source>
</evidence>
<comment type="caution">
    <text evidence="1">The sequence shown here is derived from an EMBL/GenBank/DDBJ whole genome shotgun (WGS) entry which is preliminary data.</text>
</comment>